<comment type="caution">
    <text evidence="1">The sequence shown here is derived from an EMBL/GenBank/DDBJ whole genome shotgun (WGS) entry which is preliminary data.</text>
</comment>
<dbReference type="EMBL" id="LAZR01063996">
    <property type="protein sequence ID" value="KKK58413.1"/>
    <property type="molecule type" value="Genomic_DNA"/>
</dbReference>
<protein>
    <submittedName>
        <fullName evidence="1">Uncharacterized protein</fullName>
    </submittedName>
</protein>
<feature type="non-terminal residue" evidence="1">
    <location>
        <position position="1"/>
    </location>
</feature>
<sequence>LSDILNDEDLKTMVKQTESSIDKKMNKSKR</sequence>
<gene>
    <name evidence="1" type="ORF">LCGC14_3044710</name>
</gene>
<organism evidence="1">
    <name type="scientific">marine sediment metagenome</name>
    <dbReference type="NCBI Taxonomy" id="412755"/>
    <lineage>
        <taxon>unclassified sequences</taxon>
        <taxon>metagenomes</taxon>
        <taxon>ecological metagenomes</taxon>
    </lineage>
</organism>
<name>A0A0F8WP33_9ZZZZ</name>
<dbReference type="AlphaFoldDB" id="A0A0F8WP33"/>
<reference evidence="1" key="1">
    <citation type="journal article" date="2015" name="Nature">
        <title>Complex archaea that bridge the gap between prokaryotes and eukaryotes.</title>
        <authorList>
            <person name="Spang A."/>
            <person name="Saw J.H."/>
            <person name="Jorgensen S.L."/>
            <person name="Zaremba-Niedzwiedzka K."/>
            <person name="Martijn J."/>
            <person name="Lind A.E."/>
            <person name="van Eijk R."/>
            <person name="Schleper C."/>
            <person name="Guy L."/>
            <person name="Ettema T.J."/>
        </authorList>
    </citation>
    <scope>NUCLEOTIDE SEQUENCE</scope>
</reference>
<evidence type="ECO:0000313" key="1">
    <source>
        <dbReference type="EMBL" id="KKK58413.1"/>
    </source>
</evidence>
<accession>A0A0F8WP33</accession>
<proteinExistence type="predicted"/>